<dbReference type="InterPro" id="IPR009252">
    <property type="entry name" value="Cell_div_ZapB"/>
</dbReference>
<organism evidence="4 5">
    <name type="scientific">Neptunomonas concharum</name>
    <dbReference type="NCBI Taxonomy" id="1031538"/>
    <lineage>
        <taxon>Bacteria</taxon>
        <taxon>Pseudomonadati</taxon>
        <taxon>Pseudomonadota</taxon>
        <taxon>Gammaproteobacteria</taxon>
        <taxon>Oceanospirillales</taxon>
        <taxon>Oceanospirillaceae</taxon>
        <taxon>Neptunomonas</taxon>
    </lineage>
</organism>
<evidence type="ECO:0000313" key="4">
    <source>
        <dbReference type="EMBL" id="QEQ95707.1"/>
    </source>
</evidence>
<reference evidence="4 5" key="1">
    <citation type="journal article" date="2019" name="Biochem. Eng. J.">
        <title>Metabolic engineering of the marine bacteria Neptunomonas concharum for the production of acetoin and meso-2,3-butanediol from acetate.</title>
        <authorList>
            <person name="Li W."/>
            <person name="Pu N."/>
            <person name="Liu C.-X."/>
            <person name="Yuan Q.-P."/>
            <person name="Li Z.-J."/>
        </authorList>
    </citation>
    <scope>NUCLEOTIDE SEQUENCE [LARGE SCALE GENOMIC DNA]</scope>
    <source>
        <strain evidence="4 5">JCM17730</strain>
    </source>
</reference>
<keyword evidence="2" id="KW-0131">Cell cycle</keyword>
<dbReference type="KEGG" id="ncu:F0U83_02725"/>
<feature type="coiled-coil region" evidence="3">
    <location>
        <begin position="6"/>
        <end position="54"/>
    </location>
</feature>
<keyword evidence="5" id="KW-1185">Reference proteome</keyword>
<evidence type="ECO:0000256" key="3">
    <source>
        <dbReference type="SAM" id="Coils"/>
    </source>
</evidence>
<evidence type="ECO:0000256" key="1">
    <source>
        <dbReference type="ARBA" id="ARBA00023054"/>
    </source>
</evidence>
<dbReference type="RefSeq" id="WP_138986411.1">
    <property type="nucleotide sequence ID" value="NZ_CP043869.1"/>
</dbReference>
<dbReference type="EMBL" id="CP043869">
    <property type="protein sequence ID" value="QEQ95707.1"/>
    <property type="molecule type" value="Genomic_DNA"/>
</dbReference>
<dbReference type="Pfam" id="PF06005">
    <property type="entry name" value="ZapB"/>
    <property type="match status" value="1"/>
</dbReference>
<sequence length="62" mass="7402">MQTELFNQLESKIEGMIEEVELLRMEVAELKEAKQKLEDEKQSFETNLQRLLRKFDDLDTAE</sequence>
<dbReference type="GO" id="GO:0005737">
    <property type="term" value="C:cytoplasm"/>
    <property type="evidence" value="ECO:0007669"/>
    <property type="project" value="InterPro"/>
</dbReference>
<proteinExistence type="predicted"/>
<keyword evidence="4" id="KW-0132">Cell division</keyword>
<protein>
    <submittedName>
        <fullName evidence="4">Cell division protein ZapB</fullName>
    </submittedName>
</protein>
<keyword evidence="1 3" id="KW-0175">Coiled coil</keyword>
<dbReference type="GO" id="GO:0000917">
    <property type="term" value="P:division septum assembly"/>
    <property type="evidence" value="ECO:0007669"/>
    <property type="project" value="UniProtKB-KW"/>
</dbReference>
<evidence type="ECO:0000313" key="5">
    <source>
        <dbReference type="Proteomes" id="UP000324760"/>
    </source>
</evidence>
<evidence type="ECO:0000256" key="2">
    <source>
        <dbReference type="ARBA" id="ARBA00023210"/>
    </source>
</evidence>
<name>A0A5P1R7Y5_9GAMM</name>
<dbReference type="AlphaFoldDB" id="A0A5P1R7Y5"/>
<dbReference type="OrthoDB" id="6554593at2"/>
<accession>A0A5P1R7Y5</accession>
<dbReference type="Proteomes" id="UP000324760">
    <property type="component" value="Chromosome"/>
</dbReference>
<keyword evidence="2" id="KW-0717">Septation</keyword>
<dbReference type="GO" id="GO:0043093">
    <property type="term" value="P:FtsZ-dependent cytokinesis"/>
    <property type="evidence" value="ECO:0007669"/>
    <property type="project" value="InterPro"/>
</dbReference>
<dbReference type="Gene3D" id="1.20.5.340">
    <property type="match status" value="1"/>
</dbReference>
<gene>
    <name evidence="4" type="primary">zapB</name>
    <name evidence="4" type="ORF">F0U83_02725</name>
</gene>